<dbReference type="AlphaFoldDB" id="A9VE32"/>
<reference evidence="4 5" key="1">
    <citation type="journal article" date="2008" name="Nature">
        <title>The genome of the choanoflagellate Monosiga brevicollis and the origin of metazoans.</title>
        <authorList>
            <consortium name="JGI Sequencing"/>
            <person name="King N."/>
            <person name="Westbrook M.J."/>
            <person name="Young S.L."/>
            <person name="Kuo A."/>
            <person name="Abedin M."/>
            <person name="Chapman J."/>
            <person name="Fairclough S."/>
            <person name="Hellsten U."/>
            <person name="Isogai Y."/>
            <person name="Letunic I."/>
            <person name="Marr M."/>
            <person name="Pincus D."/>
            <person name="Putnam N."/>
            <person name="Rokas A."/>
            <person name="Wright K.J."/>
            <person name="Zuzow R."/>
            <person name="Dirks W."/>
            <person name="Good M."/>
            <person name="Goodstein D."/>
            <person name="Lemons D."/>
            <person name="Li W."/>
            <person name="Lyons J.B."/>
            <person name="Morris A."/>
            <person name="Nichols S."/>
            <person name="Richter D.J."/>
            <person name="Salamov A."/>
            <person name="Bork P."/>
            <person name="Lim W.A."/>
            <person name="Manning G."/>
            <person name="Miller W.T."/>
            <person name="McGinnis W."/>
            <person name="Shapiro H."/>
            <person name="Tjian R."/>
            <person name="Grigoriev I.V."/>
            <person name="Rokhsar D."/>
        </authorList>
    </citation>
    <scope>NUCLEOTIDE SEQUENCE [LARGE SCALE GENOMIC DNA]</scope>
    <source>
        <strain evidence="5">MX1 / ATCC 50154</strain>
    </source>
</reference>
<dbReference type="GeneID" id="5896254"/>
<proteinExistence type="predicted"/>
<keyword evidence="5" id="KW-1185">Reference proteome</keyword>
<feature type="signal peptide" evidence="3">
    <location>
        <begin position="1"/>
        <end position="19"/>
    </location>
</feature>
<dbReference type="InParanoid" id="A9VE32"/>
<keyword evidence="3" id="KW-0732">Signal</keyword>
<keyword evidence="2" id="KW-1133">Transmembrane helix</keyword>
<feature type="transmembrane region" description="Helical" evidence="2">
    <location>
        <begin position="369"/>
        <end position="390"/>
    </location>
</feature>
<accession>A9VE32</accession>
<evidence type="ECO:0000256" key="2">
    <source>
        <dbReference type="SAM" id="Phobius"/>
    </source>
</evidence>
<dbReference type="RefSeq" id="XP_001750996.1">
    <property type="nucleotide sequence ID" value="XM_001750944.1"/>
</dbReference>
<organism evidence="4 5">
    <name type="scientific">Monosiga brevicollis</name>
    <name type="common">Choanoflagellate</name>
    <dbReference type="NCBI Taxonomy" id="81824"/>
    <lineage>
        <taxon>Eukaryota</taxon>
        <taxon>Choanoflagellata</taxon>
        <taxon>Craspedida</taxon>
        <taxon>Salpingoecidae</taxon>
        <taxon>Monosiga</taxon>
    </lineage>
</organism>
<sequence length="420" mass="46021">MARALAVLGLVAVLMPAQAQLLPPISSLPRLSTRDAEPRGRAERSATKVNGQALLGTFVADCEENNSWFAPDDVKAKNLNVSSAQTLRYYYNSTFVSDWTEYLAASDPTCRPDYTDVFAKYTFSGTFANKGTSSVNSSLQLAEWDHDVSSWLFPATDGSLVNYILQVLNQECRCGSDWVAGQQRTIDADKDCTPAEIAQTDVFYLCHIVLGHVGYGTYTWANEDTYLSSYIGFDKTEAWAQDVASLERHKLPCESPALLQRTDNVSAAHGDFAHGPIAGGNHDAGDCDYVRFSECGAGINDAISHCKGCDGLECDGCLYRELPEDVDATDFSDCCPCFYFYGISNRGWSLTAKQHVWCGHPTQGLGQPLPLGFVLFLYVWISGVFVIVRFTERKQDVGRVVSSRPQSPIDPSAAEEGPTL</sequence>
<protein>
    <submittedName>
        <fullName evidence="4">Uncharacterized protein</fullName>
    </submittedName>
</protein>
<dbReference type="Proteomes" id="UP000001357">
    <property type="component" value="Unassembled WGS sequence"/>
</dbReference>
<evidence type="ECO:0000313" key="5">
    <source>
        <dbReference type="Proteomes" id="UP000001357"/>
    </source>
</evidence>
<feature type="region of interest" description="Disordered" evidence="1">
    <location>
        <begin position="401"/>
        <end position="420"/>
    </location>
</feature>
<gene>
    <name evidence="4" type="ORF">MONBRDRAFT_34790</name>
</gene>
<name>A9VE32_MONBE</name>
<keyword evidence="2" id="KW-0812">Transmembrane</keyword>
<evidence type="ECO:0000256" key="3">
    <source>
        <dbReference type="SAM" id="SignalP"/>
    </source>
</evidence>
<dbReference type="KEGG" id="mbr:MONBRDRAFT_34790"/>
<keyword evidence="2" id="KW-0472">Membrane</keyword>
<evidence type="ECO:0000256" key="1">
    <source>
        <dbReference type="SAM" id="MobiDB-lite"/>
    </source>
</evidence>
<evidence type="ECO:0000313" key="4">
    <source>
        <dbReference type="EMBL" id="EDQ84208.1"/>
    </source>
</evidence>
<dbReference type="EMBL" id="CH991594">
    <property type="protein sequence ID" value="EDQ84208.1"/>
    <property type="molecule type" value="Genomic_DNA"/>
</dbReference>
<feature type="chain" id="PRO_5002745559" evidence="3">
    <location>
        <begin position="20"/>
        <end position="420"/>
    </location>
</feature>